<accession>A0A843VK03</accession>
<feature type="compositionally biased region" description="Polar residues" evidence="1">
    <location>
        <begin position="496"/>
        <end position="505"/>
    </location>
</feature>
<feature type="compositionally biased region" description="Polar residues" evidence="1">
    <location>
        <begin position="400"/>
        <end position="409"/>
    </location>
</feature>
<reference evidence="2" key="1">
    <citation type="submission" date="2017-07" db="EMBL/GenBank/DDBJ databases">
        <title>Taro Niue Genome Assembly and Annotation.</title>
        <authorList>
            <person name="Atibalentja N."/>
            <person name="Keating K."/>
            <person name="Fields C.J."/>
        </authorList>
    </citation>
    <scope>NUCLEOTIDE SEQUENCE</scope>
    <source>
        <strain evidence="2">Niue_2</strain>
        <tissue evidence="2">Leaf</tissue>
    </source>
</reference>
<proteinExistence type="predicted"/>
<feature type="region of interest" description="Disordered" evidence="1">
    <location>
        <begin position="399"/>
        <end position="452"/>
    </location>
</feature>
<dbReference type="EMBL" id="NMUH01001791">
    <property type="protein sequence ID" value="MQL95416.1"/>
    <property type="molecule type" value="Genomic_DNA"/>
</dbReference>
<organism evidence="2 3">
    <name type="scientific">Colocasia esculenta</name>
    <name type="common">Wild taro</name>
    <name type="synonym">Arum esculentum</name>
    <dbReference type="NCBI Taxonomy" id="4460"/>
    <lineage>
        <taxon>Eukaryota</taxon>
        <taxon>Viridiplantae</taxon>
        <taxon>Streptophyta</taxon>
        <taxon>Embryophyta</taxon>
        <taxon>Tracheophyta</taxon>
        <taxon>Spermatophyta</taxon>
        <taxon>Magnoliopsida</taxon>
        <taxon>Liliopsida</taxon>
        <taxon>Araceae</taxon>
        <taxon>Aroideae</taxon>
        <taxon>Colocasieae</taxon>
        <taxon>Colocasia</taxon>
    </lineage>
</organism>
<dbReference type="AlphaFoldDB" id="A0A843VK03"/>
<feature type="region of interest" description="Disordered" evidence="1">
    <location>
        <begin position="474"/>
        <end position="544"/>
    </location>
</feature>
<feature type="compositionally biased region" description="Basic residues" evidence="1">
    <location>
        <begin position="429"/>
        <end position="441"/>
    </location>
</feature>
<protein>
    <submittedName>
        <fullName evidence="2">Uncharacterized protein</fullName>
    </submittedName>
</protein>
<evidence type="ECO:0000256" key="1">
    <source>
        <dbReference type="SAM" id="MobiDB-lite"/>
    </source>
</evidence>
<sequence length="733" mass="83904">MRRNQPQARRILRLGPHVTHLKILLELTLRRDLGIGVQEKQYKEYKGSSNNYNKASKSCAKSCKAWRGVRMCLFRNPTLSNLLMFIRQHIRSCPLCRHFKTQSDLHDWIETKIREGVIDQEGNLLTSSSQIYDPSPEFQAQYEDVCEYYHHQLGYGRHRSKADVEQFRVGLFQYRNEISEEAAAKPISQQAEEFVDDYYQLPPEIVEEVINSTFQAQTSEAEWITVGPRKSRNPRRPGNSTAKGRSSRKNIPEPSSEQEVMNSLEALQIKNREKNRKRNEKRKMKKQMEDAAAAEAPQQLSAVQRLQQLIDELDEYVSPRPSDKPTLDQYIPWDEIERKRRLRDSLLHVQHEALQEEDLPPSPSLSLFNGDVEITMEQLDSMFNSFSCYMVFIPPPKELQTPTSDTTAQAGDKPTTLVYQRRPPDNSNRHLKKDRGRHKKAASSTIKDPDKIILFHGEEAKPLPEPQIRADSYIFDPSDEEGGLPDKASQSEDKNSSPYASSNEPDNVPPLPNEKLLAPISQKKPVKSKELSGSSSRESSHLDQIRSEVDDKILQQLKSLPVNITVTGISVALQSFNPPGPGHFDLTGVYYVPNIVDKIHPTLLLDSHAKGRPGMLLQCLSNNLNRRWVRGIHQCRYSANKEFPTAVISKMRGWLHPCGPSYTMLRESTNLQGRRAVLVRIWHSICPRKEISSKEKAVSETKLVKHQVKDARHKARLFFTWNGILAFLLSLKF</sequence>
<evidence type="ECO:0000313" key="3">
    <source>
        <dbReference type="Proteomes" id="UP000652761"/>
    </source>
</evidence>
<name>A0A843VK03_COLES</name>
<gene>
    <name evidence="2" type="ORF">Taro_028089</name>
</gene>
<evidence type="ECO:0000313" key="2">
    <source>
        <dbReference type="EMBL" id="MQL95416.1"/>
    </source>
</evidence>
<dbReference type="Proteomes" id="UP000652761">
    <property type="component" value="Unassembled WGS sequence"/>
</dbReference>
<feature type="compositionally biased region" description="Basic residues" evidence="1">
    <location>
        <begin position="273"/>
        <end position="285"/>
    </location>
</feature>
<comment type="caution">
    <text evidence="2">The sequence shown here is derived from an EMBL/GenBank/DDBJ whole genome shotgun (WGS) entry which is preliminary data.</text>
</comment>
<keyword evidence="3" id="KW-1185">Reference proteome</keyword>
<feature type="region of interest" description="Disordered" evidence="1">
    <location>
        <begin position="221"/>
        <end position="299"/>
    </location>
</feature>